<dbReference type="KEGG" id="pht:BLM14_07495"/>
<feature type="transmembrane region" description="Helical" evidence="1">
    <location>
        <begin position="40"/>
        <end position="61"/>
    </location>
</feature>
<organism evidence="2 3">
    <name type="scientific">Phyllobacterium zundukense</name>
    <dbReference type="NCBI Taxonomy" id="1867719"/>
    <lineage>
        <taxon>Bacteria</taxon>
        <taxon>Pseudomonadati</taxon>
        <taxon>Pseudomonadota</taxon>
        <taxon>Alphaproteobacteria</taxon>
        <taxon>Hyphomicrobiales</taxon>
        <taxon>Phyllobacteriaceae</taxon>
        <taxon>Phyllobacterium</taxon>
    </lineage>
</organism>
<keyword evidence="1" id="KW-1133">Transmembrane helix</keyword>
<dbReference type="AlphaFoldDB" id="A0A2N9W1W9"/>
<accession>A0A2N9W1W9</accession>
<proteinExistence type="predicted"/>
<gene>
    <name evidence="2" type="ORF">B5P45_07040</name>
</gene>
<protein>
    <submittedName>
        <fullName evidence="2">Uncharacterized protein</fullName>
    </submittedName>
</protein>
<keyword evidence="1" id="KW-0472">Membrane</keyword>
<name>A0A2N9W1W9_9HYPH</name>
<dbReference type="EMBL" id="MZMT01000017">
    <property type="protein sequence ID" value="PIO45737.1"/>
    <property type="molecule type" value="Genomic_DNA"/>
</dbReference>
<keyword evidence="3" id="KW-1185">Reference proteome</keyword>
<reference evidence="2 3" key="1">
    <citation type="journal article" date="2017" name="Int J Environ Stud">
        <title>Does the Miocene-Pliocene relict legume Oxytropis triphylla form nitrogen-fixing nodules with a combination of bacterial strains?</title>
        <authorList>
            <person name="Safronova V."/>
            <person name="Belimov A."/>
            <person name="Sazanova A."/>
            <person name="Kuznetsova I."/>
            <person name="Popova J."/>
            <person name="Andronov E."/>
            <person name="Verkhozina A."/>
            <person name="Tikhonovich I."/>
        </authorList>
    </citation>
    <scope>NUCLEOTIDE SEQUENCE [LARGE SCALE GENOMIC DNA]</scope>
    <source>
        <strain evidence="2 3">Tri-38</strain>
    </source>
</reference>
<evidence type="ECO:0000313" key="2">
    <source>
        <dbReference type="EMBL" id="PIO45737.1"/>
    </source>
</evidence>
<comment type="caution">
    <text evidence="2">The sequence shown here is derived from an EMBL/GenBank/DDBJ whole genome shotgun (WGS) entry which is preliminary data.</text>
</comment>
<evidence type="ECO:0000313" key="3">
    <source>
        <dbReference type="Proteomes" id="UP000232163"/>
    </source>
</evidence>
<feature type="transmembrane region" description="Helical" evidence="1">
    <location>
        <begin position="12"/>
        <end position="34"/>
    </location>
</feature>
<dbReference type="Proteomes" id="UP000232163">
    <property type="component" value="Unassembled WGS sequence"/>
</dbReference>
<evidence type="ECO:0000256" key="1">
    <source>
        <dbReference type="SAM" id="Phobius"/>
    </source>
</evidence>
<sequence length="70" mass="7464">MSTIHNERTKLLATYFNGIAIAILVIGAISPVLSSTDKPPLIIALQIAICIVLSGALHYVASQFLGRMVN</sequence>
<keyword evidence="1" id="KW-0812">Transmembrane</keyword>